<comment type="caution">
    <text evidence="2">The sequence shown here is derived from an EMBL/GenBank/DDBJ whole genome shotgun (WGS) entry which is preliminary data.</text>
</comment>
<keyword evidence="3" id="KW-1185">Reference proteome</keyword>
<dbReference type="Proteomes" id="UP001597541">
    <property type="component" value="Unassembled WGS sequence"/>
</dbReference>
<evidence type="ECO:0000256" key="1">
    <source>
        <dbReference type="SAM" id="MobiDB-lite"/>
    </source>
</evidence>
<dbReference type="RefSeq" id="WP_377606792.1">
    <property type="nucleotide sequence ID" value="NZ_JBHUME010000016.1"/>
</dbReference>
<proteinExistence type="predicted"/>
<sequence>MYPIYPITKDAVLPFSGQLVCAVLKDGTRHVGILSRVHNGKLILNETEENHRSTTVEKHPNGKKQANVSKKTRKAGLSSESASGEVSDSRLREGFGYPGPRAFFGPPLLLDVELILLLALLL</sequence>
<evidence type="ECO:0000313" key="2">
    <source>
        <dbReference type="EMBL" id="MFD2615158.1"/>
    </source>
</evidence>
<reference evidence="3" key="1">
    <citation type="journal article" date="2019" name="Int. J. Syst. Evol. Microbiol.">
        <title>The Global Catalogue of Microorganisms (GCM) 10K type strain sequencing project: providing services to taxonomists for standard genome sequencing and annotation.</title>
        <authorList>
            <consortium name="The Broad Institute Genomics Platform"/>
            <consortium name="The Broad Institute Genome Sequencing Center for Infectious Disease"/>
            <person name="Wu L."/>
            <person name="Ma J."/>
        </authorList>
    </citation>
    <scope>NUCLEOTIDE SEQUENCE [LARGE SCALE GENOMIC DNA]</scope>
    <source>
        <strain evidence="3">KCTC 3950</strain>
    </source>
</reference>
<feature type="region of interest" description="Disordered" evidence="1">
    <location>
        <begin position="45"/>
        <end position="90"/>
    </location>
</feature>
<accession>A0ABW5PIR1</accession>
<feature type="compositionally biased region" description="Basic and acidic residues" evidence="1">
    <location>
        <begin position="48"/>
        <end position="60"/>
    </location>
</feature>
<organism evidence="2 3">
    <name type="scientific">Paenibacillus gansuensis</name>
    <dbReference type="NCBI Taxonomy" id="306542"/>
    <lineage>
        <taxon>Bacteria</taxon>
        <taxon>Bacillati</taxon>
        <taxon>Bacillota</taxon>
        <taxon>Bacilli</taxon>
        <taxon>Bacillales</taxon>
        <taxon>Paenibacillaceae</taxon>
        <taxon>Paenibacillus</taxon>
    </lineage>
</organism>
<gene>
    <name evidence="2" type="ORF">ACFSUF_22315</name>
</gene>
<evidence type="ECO:0000313" key="3">
    <source>
        <dbReference type="Proteomes" id="UP001597541"/>
    </source>
</evidence>
<feature type="compositionally biased region" description="Low complexity" evidence="1">
    <location>
        <begin position="75"/>
        <end position="86"/>
    </location>
</feature>
<name>A0ABW5PIR1_9BACL</name>
<dbReference type="EMBL" id="JBHUME010000016">
    <property type="protein sequence ID" value="MFD2615158.1"/>
    <property type="molecule type" value="Genomic_DNA"/>
</dbReference>
<protein>
    <submittedName>
        <fullName evidence="2">Uncharacterized protein</fullName>
    </submittedName>
</protein>